<dbReference type="Gene3D" id="3.90.1640.20">
    <property type="entry name" value="TON_0340"/>
    <property type="match status" value="1"/>
</dbReference>
<feature type="domain" description="D-glutamate cyclase-like C-terminal" evidence="3">
    <location>
        <begin position="297"/>
        <end position="598"/>
    </location>
</feature>
<accession>A0A6F9D7D4</accession>
<dbReference type="Gene3D" id="3.40.1640.10">
    <property type="entry name" value="PSTPO5379-like"/>
    <property type="match status" value="1"/>
</dbReference>
<dbReference type="Pfam" id="PF07286">
    <property type="entry name" value="D-Glu_cyclase"/>
    <property type="match status" value="1"/>
</dbReference>
<evidence type="ECO:0000259" key="3">
    <source>
        <dbReference type="Pfam" id="PF14336"/>
    </source>
</evidence>
<dbReference type="EMBL" id="LR783440">
    <property type="protein sequence ID" value="CAB3226523.1"/>
    <property type="molecule type" value="mRNA"/>
</dbReference>
<comment type="similarity">
    <text evidence="1">Belongs to the D-glutamate cyclase family.</text>
</comment>
<dbReference type="AlphaFoldDB" id="A0A6F9D7D4"/>
<dbReference type="FunFam" id="3.40.1640.10:FF:000001">
    <property type="entry name" value="D-glutamate cyclase, mitochondrial"/>
    <property type="match status" value="1"/>
</dbReference>
<dbReference type="Pfam" id="PF14336">
    <property type="entry name" value="GLUCM-like_C"/>
    <property type="match status" value="1"/>
</dbReference>
<dbReference type="PANTHER" id="PTHR32022:SF10">
    <property type="entry name" value="D-GLUTAMATE CYCLASE, MITOCHONDRIAL"/>
    <property type="match status" value="1"/>
</dbReference>
<dbReference type="Gene3D" id="3.30.2040.10">
    <property type="entry name" value="PSTPO5379-like domain"/>
    <property type="match status" value="1"/>
</dbReference>
<evidence type="ECO:0000256" key="2">
    <source>
        <dbReference type="ARBA" id="ARBA00023239"/>
    </source>
</evidence>
<keyword evidence="2" id="KW-0456">Lyase</keyword>
<evidence type="ECO:0000256" key="1">
    <source>
        <dbReference type="ARBA" id="ARBA00007896"/>
    </source>
</evidence>
<sequence length="603" mass="65561">MNFSKALPSSVRALIRSGELKHLKTTLYCESYKQANIVILPSALAADFGNFAKQNFGAIPLLYTSKPGEFDAPDLCQDSDIRTDLPLYTVIRNGVAESQVESLQDFNLSDMVTFYIGCSFSFLNTLVENGVAKPLPPGNNVAIYRTNLDCSASGPFKCKMIVSMQPVPQNKLNLAADLSNFLDDVHGAPVHYGSPTSLGIKDLSQVDFGDTAVVEEGYVPVFWCCGITGTEALKAAKIDLSFSHAPGRMFVTDVAQEVPDLNRKPPETLSEVVQFSAKNQSYSVLSKRTLAALDQLAATTEQDPGRRGIQHLVVQGDFVKACLALSHAQSVALITGFPVHDFDPPDETDGLPGIISLAASLQCLGKSVTLIVDAHTLDFNQSIAKRCHKEGLLPKELQIVPFQPKQPLEGQLCNSGRLYDVVLASERCGRARDGCYYGMKGKNITDRLTPIDDLFEAASNHSDIVTIAIGDGGNELGMGKVVQKVREHIPLGEKVACVTASDLVLAAGVSNWACYALGLALYTLKSCSIHDRYLRKAIGFPSDTKFMEKYMPSYTREKKILEVIEDFGIQDGISPDQAMSVDGMYFDEQHATVIKDLRTIAGL</sequence>
<dbReference type="InterPro" id="IPR009906">
    <property type="entry name" value="D-Glu_cyclase"/>
</dbReference>
<dbReference type="PANTHER" id="PTHR32022">
    <property type="entry name" value="D-GLUTAMATE CYCLASE, MITOCHONDRIAL"/>
    <property type="match status" value="1"/>
</dbReference>
<gene>
    <name evidence="4" type="primary">C14orf159-002</name>
</gene>
<reference evidence="4" key="1">
    <citation type="submission" date="2020-04" db="EMBL/GenBank/DDBJ databases">
        <authorList>
            <person name="Neveu A P."/>
        </authorList>
    </citation>
    <scope>NUCLEOTIDE SEQUENCE</scope>
    <source>
        <tissue evidence="4">Whole embryo</tissue>
    </source>
</reference>
<name>A0A6F9D7D4_9ASCI</name>
<dbReference type="FunFam" id="3.30.2040.10:FF:000001">
    <property type="entry name" value="D-glutamate cyclase, mitochondrial"/>
    <property type="match status" value="1"/>
</dbReference>
<dbReference type="InterPro" id="IPR025504">
    <property type="entry name" value="GLUCM_C"/>
</dbReference>
<organism evidence="4">
    <name type="scientific">Phallusia mammillata</name>
    <dbReference type="NCBI Taxonomy" id="59560"/>
    <lineage>
        <taxon>Eukaryota</taxon>
        <taxon>Metazoa</taxon>
        <taxon>Chordata</taxon>
        <taxon>Tunicata</taxon>
        <taxon>Ascidiacea</taxon>
        <taxon>Phlebobranchia</taxon>
        <taxon>Ascidiidae</taxon>
        <taxon>Phallusia</taxon>
    </lineage>
</organism>
<dbReference type="GO" id="GO:0006536">
    <property type="term" value="P:glutamate metabolic process"/>
    <property type="evidence" value="ECO:0007669"/>
    <property type="project" value="TreeGrafter"/>
</dbReference>
<dbReference type="InterPro" id="IPR038021">
    <property type="entry name" value="Putative_hydro-lyase"/>
</dbReference>
<dbReference type="SUPFAM" id="SSF160920">
    <property type="entry name" value="PSTPO5379-like"/>
    <property type="match status" value="1"/>
</dbReference>
<proteinExistence type="evidence at transcript level"/>
<protein>
    <submittedName>
        <fullName evidence="4">UPF0317 protein C14orf159, mitochondrial</fullName>
    </submittedName>
</protein>
<evidence type="ECO:0000313" key="4">
    <source>
        <dbReference type="EMBL" id="CAB3226523.1"/>
    </source>
</evidence>
<dbReference type="GO" id="GO:0047820">
    <property type="term" value="F:D-glutamate cyclase activity"/>
    <property type="evidence" value="ECO:0007669"/>
    <property type="project" value="TreeGrafter"/>
</dbReference>